<evidence type="ECO:0000313" key="1">
    <source>
        <dbReference type="EMBL" id="OCT55977.1"/>
    </source>
</evidence>
<accession>A0A974BQ28</accession>
<dbReference type="EMBL" id="KV467929">
    <property type="protein sequence ID" value="OCT55977.1"/>
    <property type="molecule type" value="Genomic_DNA"/>
</dbReference>
<sequence length="90" mass="10129">MRTQSSTLGDKVIPRYTSFSLAHLKGNLLFRAVTVSSEMLIFKALDFSKFILKSLSWLYILISSSKLGKVTVGWERVNSSNRILNESDVS</sequence>
<protein>
    <submittedName>
        <fullName evidence="1">Uncharacterized protein</fullName>
    </submittedName>
</protein>
<proteinExistence type="predicted"/>
<organism evidence="1">
    <name type="scientific">Xenopus laevis</name>
    <name type="common">African clawed frog</name>
    <dbReference type="NCBI Taxonomy" id="8355"/>
    <lineage>
        <taxon>Eukaryota</taxon>
        <taxon>Metazoa</taxon>
        <taxon>Chordata</taxon>
        <taxon>Craniata</taxon>
        <taxon>Vertebrata</taxon>
        <taxon>Euteleostomi</taxon>
        <taxon>Amphibia</taxon>
        <taxon>Batrachia</taxon>
        <taxon>Anura</taxon>
        <taxon>Pipoidea</taxon>
        <taxon>Pipidae</taxon>
        <taxon>Xenopodinae</taxon>
        <taxon>Xenopus</taxon>
        <taxon>Xenopus</taxon>
    </lineage>
</organism>
<name>A0A974BQ28_XENLA</name>
<reference evidence="1" key="1">
    <citation type="submission" date="2016-05" db="EMBL/GenBank/DDBJ databases">
        <title>WGS assembly of Xenopus laevis.</title>
        <authorList>
            <person name="Session A."/>
            <person name="Uno Y."/>
            <person name="Kwon T."/>
            <person name="Chapman J."/>
            <person name="Toyoda A."/>
            <person name="Takahashi S."/>
            <person name="Fukui A."/>
            <person name="Hikosaka A."/>
            <person name="Putnam N."/>
            <person name="Stites J."/>
            <person name="Van Heeringen S."/>
            <person name="Quigley I."/>
            <person name="Heinz S."/>
            <person name="Hellsten U."/>
            <person name="Lyons J."/>
            <person name="Suzuki A."/>
            <person name="Kondo M."/>
            <person name="Ogino H."/>
            <person name="Ochi H."/>
            <person name="Bogdanovic O."/>
            <person name="Lister R."/>
            <person name="Georgiou G."/>
            <person name="Paranjpe S."/>
            <person name="Van Kruijsbergen I."/>
            <person name="Mozaffari S."/>
            <person name="Shu S."/>
            <person name="Schmutz J."/>
            <person name="Jenkins J."/>
            <person name="Grimwood J."/>
            <person name="Carlson J."/>
            <person name="Mitros T."/>
            <person name="Simakov O."/>
            <person name="Heald R."/>
            <person name="Miller K."/>
            <person name="Haudenschild C."/>
            <person name="Kuroki Y."/>
            <person name="Tanaka T."/>
            <person name="Michiue T."/>
            <person name="Watanabe M."/>
            <person name="Kinoshita T."/>
            <person name="Ohta Y."/>
            <person name="Mawaribuchi S."/>
            <person name="Suzuki Y."/>
            <person name="Haramoto Y."/>
            <person name="Yamamoto T."/>
            <person name="Takagi C."/>
            <person name="Kitzman J."/>
            <person name="Shendure J."/>
            <person name="Nakayama T."/>
            <person name="Izutsu Y."/>
            <person name="Robert J."/>
            <person name="Dichmann D."/>
            <person name="Flajnik M."/>
            <person name="Houston D."/>
            <person name="Marcotte E."/>
            <person name="Wallingford J."/>
            <person name="Ito Y."/>
            <person name="Asashima M."/>
            <person name="Ueno N."/>
            <person name="Matsuda Y."/>
            <person name="Jan Veenstra G."/>
            <person name="Fujiyama A."/>
            <person name="Harland R."/>
            <person name="Taira M."/>
            <person name="Rokhsar D.S."/>
        </authorList>
    </citation>
    <scope>NUCLEOTIDE SEQUENCE</scope>
    <source>
        <strain evidence="1">J</strain>
        <tissue evidence="1">Blood</tissue>
    </source>
</reference>
<gene>
    <name evidence="1" type="ORF">XELAEV_18004306mg</name>
</gene>
<dbReference type="AlphaFoldDB" id="A0A974BQ28"/>
<dbReference type="Proteomes" id="UP000694892">
    <property type="component" value="Unassembled WGS sequence"/>
</dbReference>